<accession>A0A0V1KXX0</accession>
<dbReference type="EMBL" id="JYDW01000099">
    <property type="protein sequence ID" value="KRZ56188.1"/>
    <property type="molecule type" value="Genomic_DNA"/>
</dbReference>
<protein>
    <submittedName>
        <fullName evidence="2">Uncharacterized protein</fullName>
    </submittedName>
</protein>
<proteinExistence type="predicted"/>
<comment type="caution">
    <text evidence="2">The sequence shown here is derived from an EMBL/GenBank/DDBJ whole genome shotgun (WGS) entry which is preliminary data.</text>
</comment>
<evidence type="ECO:0000313" key="4">
    <source>
        <dbReference type="Proteomes" id="UP000054721"/>
    </source>
</evidence>
<sequence>MVFRMPSDRLHGQIRRANESKAYPGQPFRSGLQQVVQGNIPKPCGPVENNAALNLSGAPFLIHSMMWQVPGAPQRSRIRSVFRPTVVQVRLDNRGVLPPSYRIPFQLPLDQTEPLLSDRIIIRQFLFQSRRTVYRTPSNERFRSNSSRSKPDRDCSSSEEIPMASSSQNFRSSWAHSVSADLSAATVGDGICEAVCGPQITHPRQVSTATGSSSPARTIVDPSILKK</sequence>
<dbReference type="OrthoDB" id="5930953at2759"/>
<feature type="region of interest" description="Disordered" evidence="1">
    <location>
        <begin position="137"/>
        <end position="166"/>
    </location>
</feature>
<evidence type="ECO:0000256" key="1">
    <source>
        <dbReference type="SAM" id="MobiDB-lite"/>
    </source>
</evidence>
<feature type="region of interest" description="Disordered" evidence="1">
    <location>
        <begin position="203"/>
        <end position="227"/>
    </location>
</feature>
<dbReference type="Proteomes" id="UP000054721">
    <property type="component" value="Unassembled WGS sequence"/>
</dbReference>
<evidence type="ECO:0000313" key="2">
    <source>
        <dbReference type="EMBL" id="KRZ52159.1"/>
    </source>
</evidence>
<organism evidence="2 4">
    <name type="scientific">Trichinella nativa</name>
    <dbReference type="NCBI Taxonomy" id="6335"/>
    <lineage>
        <taxon>Eukaryota</taxon>
        <taxon>Metazoa</taxon>
        <taxon>Ecdysozoa</taxon>
        <taxon>Nematoda</taxon>
        <taxon>Enoplea</taxon>
        <taxon>Dorylaimia</taxon>
        <taxon>Trichinellida</taxon>
        <taxon>Trichinellidae</taxon>
        <taxon>Trichinella</taxon>
    </lineage>
</organism>
<name>A0A0V1KXX0_9BILA</name>
<reference evidence="2 4" key="1">
    <citation type="submission" date="2015-05" db="EMBL/GenBank/DDBJ databases">
        <title>Evolution of Trichinella species and genotypes.</title>
        <authorList>
            <person name="Korhonen P.K."/>
            <person name="Edoardo P."/>
            <person name="Giuseppe L.R."/>
            <person name="Gasser R.B."/>
        </authorList>
    </citation>
    <scope>NUCLEOTIDE SEQUENCE [LARGE SCALE GENOMIC DNA]</scope>
    <source>
        <strain evidence="2">ISS10</strain>
    </source>
</reference>
<feature type="compositionally biased region" description="Polar residues" evidence="1">
    <location>
        <begin position="203"/>
        <end position="216"/>
    </location>
</feature>
<evidence type="ECO:0000313" key="3">
    <source>
        <dbReference type="EMBL" id="KRZ56188.1"/>
    </source>
</evidence>
<keyword evidence="4" id="KW-1185">Reference proteome</keyword>
<gene>
    <name evidence="2" type="ORF">T02_375</name>
    <name evidence="3" type="ORF">T02_5919</name>
</gene>
<dbReference type="EMBL" id="JYDW01000202">
    <property type="protein sequence ID" value="KRZ52159.1"/>
    <property type="molecule type" value="Genomic_DNA"/>
</dbReference>
<dbReference type="AlphaFoldDB" id="A0A0V1KXX0"/>
<feature type="compositionally biased region" description="Basic and acidic residues" evidence="1">
    <location>
        <begin position="138"/>
        <end position="156"/>
    </location>
</feature>